<dbReference type="AlphaFoldDB" id="A0AAV2HJA7"/>
<keyword evidence="3" id="KW-1185">Reference proteome</keyword>
<proteinExistence type="predicted"/>
<sequence length="330" mass="37037">MDISSLKNEAADYLTKSGCSLVVTHDDEKNNQIHLESRGNSFKFYITCPSSDSPSWNIWSDHSGSQKQLQYVLDSCNLDDCKSITAVLEKVSASINLVSSMKTFKATASADEDMEVEENDADEADDFDSYYGADDVDAQEDDVKLVSEDRESEEKLATRFFKGNGSEMAVKRLVKDLKNISVCGPKFGFLASPVENNLFVWQVKLTNIPTDTRLGKDLVIYAKKYNQEPVITLDMQFPTDYPFSPPFIRVLKPRFQFLTGHVTIGGSICMQMLTKSGWCPTNDIESILVQVRSEILSDPKASLDVHKSATAYSEIEARTAFQRMVEKYGW</sequence>
<evidence type="ECO:0000259" key="1">
    <source>
        <dbReference type="PROSITE" id="PS50127"/>
    </source>
</evidence>
<name>A0AAV2HJA7_LYMST</name>
<evidence type="ECO:0000313" key="2">
    <source>
        <dbReference type="EMBL" id="CAL1533623.1"/>
    </source>
</evidence>
<dbReference type="PANTHER" id="PTHR24067">
    <property type="entry name" value="UBIQUITIN-CONJUGATING ENZYME E2"/>
    <property type="match status" value="1"/>
</dbReference>
<protein>
    <recommendedName>
        <fullName evidence="1">UBC core domain-containing protein</fullName>
    </recommendedName>
</protein>
<feature type="domain" description="UBC core" evidence="1">
    <location>
        <begin position="168"/>
        <end position="330"/>
    </location>
</feature>
<dbReference type="PROSITE" id="PS50127">
    <property type="entry name" value="UBC_2"/>
    <property type="match status" value="1"/>
</dbReference>
<reference evidence="2 3" key="1">
    <citation type="submission" date="2024-04" db="EMBL/GenBank/DDBJ databases">
        <authorList>
            <consortium name="Genoscope - CEA"/>
            <person name="William W."/>
        </authorList>
    </citation>
    <scope>NUCLEOTIDE SEQUENCE [LARGE SCALE GENOMIC DNA]</scope>
</reference>
<dbReference type="Proteomes" id="UP001497497">
    <property type="component" value="Unassembled WGS sequence"/>
</dbReference>
<dbReference type="InterPro" id="IPR016135">
    <property type="entry name" value="UBQ-conjugating_enzyme/RWD"/>
</dbReference>
<organism evidence="2 3">
    <name type="scientific">Lymnaea stagnalis</name>
    <name type="common">Great pond snail</name>
    <name type="synonym">Helix stagnalis</name>
    <dbReference type="NCBI Taxonomy" id="6523"/>
    <lineage>
        <taxon>Eukaryota</taxon>
        <taxon>Metazoa</taxon>
        <taxon>Spiralia</taxon>
        <taxon>Lophotrochozoa</taxon>
        <taxon>Mollusca</taxon>
        <taxon>Gastropoda</taxon>
        <taxon>Heterobranchia</taxon>
        <taxon>Euthyneura</taxon>
        <taxon>Panpulmonata</taxon>
        <taxon>Hygrophila</taxon>
        <taxon>Lymnaeoidea</taxon>
        <taxon>Lymnaeidae</taxon>
        <taxon>Lymnaea</taxon>
    </lineage>
</organism>
<evidence type="ECO:0000313" key="3">
    <source>
        <dbReference type="Proteomes" id="UP001497497"/>
    </source>
</evidence>
<dbReference type="Gene3D" id="3.10.110.10">
    <property type="entry name" value="Ubiquitin Conjugating Enzyme"/>
    <property type="match status" value="1"/>
</dbReference>
<accession>A0AAV2HJA7</accession>
<dbReference type="EMBL" id="CAXITT010000147">
    <property type="protein sequence ID" value="CAL1533623.1"/>
    <property type="molecule type" value="Genomic_DNA"/>
</dbReference>
<dbReference type="CDD" id="cd23802">
    <property type="entry name" value="UBCc_UBE2Q"/>
    <property type="match status" value="1"/>
</dbReference>
<gene>
    <name evidence="2" type="ORF">GSLYS_00007583001</name>
</gene>
<dbReference type="SUPFAM" id="SSF54495">
    <property type="entry name" value="UBC-like"/>
    <property type="match status" value="1"/>
</dbReference>
<dbReference type="SMART" id="SM00212">
    <property type="entry name" value="UBCc"/>
    <property type="match status" value="1"/>
</dbReference>
<dbReference type="InterPro" id="IPR050113">
    <property type="entry name" value="Ub_conjugating_enzyme"/>
</dbReference>
<dbReference type="Pfam" id="PF00179">
    <property type="entry name" value="UQ_con"/>
    <property type="match status" value="1"/>
</dbReference>
<dbReference type="InterPro" id="IPR000608">
    <property type="entry name" value="UBC"/>
</dbReference>
<comment type="caution">
    <text evidence="2">The sequence shown here is derived from an EMBL/GenBank/DDBJ whole genome shotgun (WGS) entry which is preliminary data.</text>
</comment>